<keyword evidence="2" id="KW-1185">Reference proteome</keyword>
<dbReference type="GeneID" id="10533590"/>
<dbReference type="AlphaFoldDB" id="E3K6K2"/>
<evidence type="ECO:0008006" key="3">
    <source>
        <dbReference type="Google" id="ProtNLM"/>
    </source>
</evidence>
<dbReference type="RefSeq" id="XP_003324318.2">
    <property type="nucleotide sequence ID" value="XM_003324270.2"/>
</dbReference>
<dbReference type="InParanoid" id="E3K6K2"/>
<name>E3K6K2_PUCGT</name>
<reference key="1">
    <citation type="submission" date="2007-01" db="EMBL/GenBank/DDBJ databases">
        <title>The Genome Sequence of Puccinia graminis f. sp. tritici Strain CRL 75-36-700-3.</title>
        <authorList>
            <consortium name="The Broad Institute Genome Sequencing Platform"/>
            <person name="Birren B."/>
            <person name="Lander E."/>
            <person name="Galagan J."/>
            <person name="Nusbaum C."/>
            <person name="Devon K."/>
            <person name="Cuomo C."/>
            <person name="Jaffe D."/>
            <person name="Butler J."/>
            <person name="Alvarez P."/>
            <person name="Gnerre S."/>
            <person name="Grabherr M."/>
            <person name="Mauceli E."/>
            <person name="Brockman W."/>
            <person name="Young S."/>
            <person name="LaButti K."/>
            <person name="Sykes S."/>
            <person name="DeCaprio D."/>
            <person name="Crawford M."/>
            <person name="Koehrsen M."/>
            <person name="Engels R."/>
            <person name="Montgomery P."/>
            <person name="Pearson M."/>
            <person name="Howarth C."/>
            <person name="Larson L."/>
            <person name="White J."/>
            <person name="Zeng Q."/>
            <person name="Kodira C."/>
            <person name="Yandava C."/>
            <person name="Alvarado L."/>
            <person name="O'Leary S."/>
            <person name="Szabo L."/>
            <person name="Dean R."/>
            <person name="Schein J."/>
        </authorList>
    </citation>
    <scope>NUCLEOTIDE SEQUENCE</scope>
    <source>
        <strain>CRL 75-36-700-3</strain>
    </source>
</reference>
<dbReference type="VEuPathDB" id="FungiDB:PGTG_05124"/>
<dbReference type="PANTHER" id="PTHR31912:SF34">
    <property type="entry name" value="NOTOCHORD-RELATED PROTEIN"/>
    <property type="match status" value="1"/>
</dbReference>
<dbReference type="STRING" id="418459.E3K6K2"/>
<evidence type="ECO:0000313" key="1">
    <source>
        <dbReference type="EMBL" id="EFP79899.2"/>
    </source>
</evidence>
<accession>E3K6K2</accession>
<gene>
    <name evidence="1" type="ORF">PGTG_05124</name>
</gene>
<sequence length="605" mass="69009">MQASQRRMVGLYYEEWLLPGQQPAYLCQLCNSKKTFRSIKNHERWIKHKERDLARRERLRVEGQIGEGRDTGRVDQALGRTLSVGGVGQADVLARLDGGFSTDHYENEMDWRSDDGNGEMVEIPVRNDDFDERFSDVSLDGLAELVRGIRHASPVGSDFSSAAPSVWGFGMGDEVVEPGGNRAMEEADGEAERTIGDVGWFPFREKCYLVGMLLMGHLHNLMSVQDFDKVRTLWSHFGTFIPHWTTLRRARDAIRSMLNMNMIYRLSLFDNKCYSLSLQQTITMEMANPIVHKHMDFYPEDTYGFNVYKLSQSLKWREDFPADIRVQMVEVHSKHFYIFEPIELDDRKIVVPVYFYTFKGQLYSKCVKPKTRITRDKDNCSHNHMIIPQDLPFDSLDLFVIPCSRFAKIYSEIYMPGGVPCASWCENAIWGAKAGKSQKIDFPNPWRVRANGRMIRHVPITLYADDTSGNRSKQWNKHISYYYTLSGLSPNMTNQQYNCHFLATSNTTGALELADQIVDELNVLATQGFNAYDVGRNEDVLVMTMVLCFLGDSPMHAEIANTPMPSVSLNPCRMCDLSAPGKDSKSTLDYVNDFLGKDTAGHKIS</sequence>
<dbReference type="EMBL" id="DS178274">
    <property type="protein sequence ID" value="EFP79899.2"/>
    <property type="molecule type" value="Genomic_DNA"/>
</dbReference>
<organism evidence="1 2">
    <name type="scientific">Puccinia graminis f. sp. tritici (strain CRL 75-36-700-3 / race SCCL)</name>
    <name type="common">Black stem rust fungus</name>
    <dbReference type="NCBI Taxonomy" id="418459"/>
    <lineage>
        <taxon>Eukaryota</taxon>
        <taxon>Fungi</taxon>
        <taxon>Dikarya</taxon>
        <taxon>Basidiomycota</taxon>
        <taxon>Pucciniomycotina</taxon>
        <taxon>Pucciniomycetes</taxon>
        <taxon>Pucciniales</taxon>
        <taxon>Pucciniaceae</taxon>
        <taxon>Puccinia</taxon>
    </lineage>
</organism>
<evidence type="ECO:0000313" key="2">
    <source>
        <dbReference type="Proteomes" id="UP000008783"/>
    </source>
</evidence>
<protein>
    <recommendedName>
        <fullName evidence="3">C2H2-type domain-containing protein</fullName>
    </recommendedName>
</protein>
<proteinExistence type="predicted"/>
<dbReference type="PANTHER" id="PTHR31912">
    <property type="entry name" value="IP13529P"/>
    <property type="match status" value="1"/>
</dbReference>
<dbReference type="HOGENOM" id="CLU_004591_5_2_1"/>
<dbReference type="KEGG" id="pgr:PGTG_05124"/>
<dbReference type="Proteomes" id="UP000008783">
    <property type="component" value="Unassembled WGS sequence"/>
</dbReference>
<dbReference type="OrthoDB" id="2246127at2759"/>
<reference evidence="2" key="2">
    <citation type="journal article" date="2011" name="Proc. Natl. Acad. Sci. U.S.A.">
        <title>Obligate biotrophy features unraveled by the genomic analysis of rust fungi.</title>
        <authorList>
            <person name="Duplessis S."/>
            <person name="Cuomo C.A."/>
            <person name="Lin Y.-C."/>
            <person name="Aerts A."/>
            <person name="Tisserant E."/>
            <person name="Veneault-Fourrey C."/>
            <person name="Joly D.L."/>
            <person name="Hacquard S."/>
            <person name="Amselem J."/>
            <person name="Cantarel B.L."/>
            <person name="Chiu R."/>
            <person name="Coutinho P.M."/>
            <person name="Feau N."/>
            <person name="Field M."/>
            <person name="Frey P."/>
            <person name="Gelhaye E."/>
            <person name="Goldberg J."/>
            <person name="Grabherr M.G."/>
            <person name="Kodira C.D."/>
            <person name="Kohler A."/>
            <person name="Kuees U."/>
            <person name="Lindquist E.A."/>
            <person name="Lucas S.M."/>
            <person name="Mago R."/>
            <person name="Mauceli E."/>
            <person name="Morin E."/>
            <person name="Murat C."/>
            <person name="Pangilinan J.L."/>
            <person name="Park R."/>
            <person name="Pearson M."/>
            <person name="Quesneville H."/>
            <person name="Rouhier N."/>
            <person name="Sakthikumar S."/>
            <person name="Salamov A.A."/>
            <person name="Schmutz J."/>
            <person name="Selles B."/>
            <person name="Shapiro H."/>
            <person name="Tanguay P."/>
            <person name="Tuskan G.A."/>
            <person name="Henrissat B."/>
            <person name="Van de Peer Y."/>
            <person name="Rouze P."/>
            <person name="Ellis J.G."/>
            <person name="Dodds P.N."/>
            <person name="Schein J.E."/>
            <person name="Zhong S."/>
            <person name="Hamelin R.C."/>
            <person name="Grigoriev I.V."/>
            <person name="Szabo L.J."/>
            <person name="Martin F."/>
        </authorList>
    </citation>
    <scope>NUCLEOTIDE SEQUENCE [LARGE SCALE GENOMIC DNA]</scope>
    <source>
        <strain evidence="2">CRL 75-36-700-3 / race SCCL</strain>
    </source>
</reference>